<evidence type="ECO:0000256" key="2">
    <source>
        <dbReference type="ARBA" id="ARBA00022771"/>
    </source>
</evidence>
<keyword evidence="1" id="KW-0479">Metal-binding</keyword>
<protein>
    <submittedName>
        <fullName evidence="7">Transcriptional regulator, TraR/DksA family</fullName>
    </submittedName>
</protein>
<dbReference type="InterPro" id="IPR020458">
    <property type="entry name" value="Znf_DskA_TraR_CS"/>
</dbReference>
<dbReference type="PANTHER" id="PTHR33823">
    <property type="entry name" value="RNA POLYMERASE-BINDING TRANSCRIPTION FACTOR DKSA-RELATED"/>
    <property type="match status" value="1"/>
</dbReference>
<dbReference type="PANTHER" id="PTHR33823:SF2">
    <property type="entry name" value="RNA POLYMERASE-BINDING TRANSCRIPTION FACTOR DKSA"/>
    <property type="match status" value="1"/>
</dbReference>
<evidence type="ECO:0000256" key="5">
    <source>
        <dbReference type="SAM" id="MobiDB-lite"/>
    </source>
</evidence>
<dbReference type="STRING" id="675864.SAMN04489747_3640"/>
<dbReference type="PROSITE" id="PS51128">
    <property type="entry name" value="ZF_DKSA_2"/>
    <property type="match status" value="1"/>
</dbReference>
<feature type="zinc finger region" description="dksA C4-type" evidence="4">
    <location>
        <begin position="121"/>
        <end position="145"/>
    </location>
</feature>
<feature type="domain" description="Zinc finger DksA/TraR C4-type" evidence="6">
    <location>
        <begin position="118"/>
        <end position="151"/>
    </location>
</feature>
<proteinExistence type="predicted"/>
<dbReference type="SUPFAM" id="SSF109635">
    <property type="entry name" value="DnaK suppressor protein DksA, alpha-hairpin domain"/>
    <property type="match status" value="1"/>
</dbReference>
<dbReference type="PROSITE" id="PS01102">
    <property type="entry name" value="ZF_DKSA_1"/>
    <property type="match status" value="1"/>
</dbReference>
<reference evidence="7 8" key="1">
    <citation type="submission" date="2016-10" db="EMBL/GenBank/DDBJ databases">
        <authorList>
            <person name="de Groot N.N."/>
        </authorList>
    </citation>
    <scope>NUCLEOTIDE SEQUENCE [LARGE SCALE GENOMIC DNA]</scope>
    <source>
        <strain evidence="7 8">MON 2.2</strain>
    </source>
</reference>
<accession>A0A1G7DLA6</accession>
<dbReference type="AlphaFoldDB" id="A0A1G7DLA6"/>
<feature type="compositionally biased region" description="Basic and acidic residues" evidence="5">
    <location>
        <begin position="15"/>
        <end position="35"/>
    </location>
</feature>
<dbReference type="GO" id="GO:0008270">
    <property type="term" value="F:zinc ion binding"/>
    <property type="evidence" value="ECO:0007669"/>
    <property type="project" value="UniProtKB-KW"/>
</dbReference>
<organism evidence="7 8">
    <name type="scientific">Auraticoccus monumenti</name>
    <dbReference type="NCBI Taxonomy" id="675864"/>
    <lineage>
        <taxon>Bacteria</taxon>
        <taxon>Bacillati</taxon>
        <taxon>Actinomycetota</taxon>
        <taxon>Actinomycetes</taxon>
        <taxon>Propionibacteriales</taxon>
        <taxon>Propionibacteriaceae</taxon>
        <taxon>Auraticoccus</taxon>
    </lineage>
</organism>
<dbReference type="SUPFAM" id="SSF57716">
    <property type="entry name" value="Glucocorticoid receptor-like (DNA-binding domain)"/>
    <property type="match status" value="1"/>
</dbReference>
<dbReference type="RefSeq" id="WP_090595467.1">
    <property type="nucleotide sequence ID" value="NZ_LT629688.1"/>
</dbReference>
<keyword evidence="8" id="KW-1185">Reference proteome</keyword>
<evidence type="ECO:0000313" key="7">
    <source>
        <dbReference type="EMBL" id="SDE52299.1"/>
    </source>
</evidence>
<evidence type="ECO:0000259" key="6">
    <source>
        <dbReference type="Pfam" id="PF01258"/>
    </source>
</evidence>
<gene>
    <name evidence="7" type="ORF">SAMN04489747_3640</name>
</gene>
<sequence length="152" mass="16705">MSSAKQGAGAAPEDTSWRETVDPDALPFREGEEAWTRADVDEVIDELFADITKQQTAIAVAEHELADLRDGTDGAGRDPADVGSNNFERDQEMSLVHSAREMLEQSQSALRAIRTGHYGACENCGQAIGKGRLQVFPRANLCVTCKQREERR</sequence>
<feature type="region of interest" description="Disordered" evidence="5">
    <location>
        <begin position="1"/>
        <end position="35"/>
    </location>
</feature>
<dbReference type="EMBL" id="LT629688">
    <property type="protein sequence ID" value="SDE52299.1"/>
    <property type="molecule type" value="Genomic_DNA"/>
</dbReference>
<dbReference type="OrthoDB" id="9803742at2"/>
<evidence type="ECO:0000256" key="3">
    <source>
        <dbReference type="ARBA" id="ARBA00022833"/>
    </source>
</evidence>
<evidence type="ECO:0000256" key="1">
    <source>
        <dbReference type="ARBA" id="ARBA00022723"/>
    </source>
</evidence>
<dbReference type="InterPro" id="IPR000962">
    <property type="entry name" value="Znf_DskA_TraR"/>
</dbReference>
<keyword evidence="3" id="KW-0862">Zinc</keyword>
<dbReference type="Proteomes" id="UP000198546">
    <property type="component" value="Chromosome i"/>
</dbReference>
<evidence type="ECO:0000256" key="4">
    <source>
        <dbReference type="PROSITE-ProRule" id="PRU00510"/>
    </source>
</evidence>
<dbReference type="Gene3D" id="1.20.120.910">
    <property type="entry name" value="DksA, coiled-coil domain"/>
    <property type="match status" value="1"/>
</dbReference>
<dbReference type="Pfam" id="PF01258">
    <property type="entry name" value="zf-dskA_traR"/>
    <property type="match status" value="1"/>
</dbReference>
<keyword evidence="2" id="KW-0863">Zinc-finger</keyword>
<name>A0A1G7DLA6_9ACTN</name>
<evidence type="ECO:0000313" key="8">
    <source>
        <dbReference type="Proteomes" id="UP000198546"/>
    </source>
</evidence>
<dbReference type="InterPro" id="IPR037187">
    <property type="entry name" value="DnaK_N"/>
</dbReference>